<sequence length="47" mass="5544">MNMGSEEKQKWTGSTVTDCFLTWVEILEQAERKETRKDRDGNTTHKQ</sequence>
<dbReference type="Proteomes" id="UP001060771">
    <property type="component" value="Chromosome"/>
</dbReference>
<evidence type="ECO:0000313" key="2">
    <source>
        <dbReference type="Proteomes" id="UP001060771"/>
    </source>
</evidence>
<protein>
    <submittedName>
        <fullName evidence="1">Uncharacterized protein</fullName>
    </submittedName>
</protein>
<gene>
    <name evidence="1" type="ORF">Vsou_01760</name>
</gene>
<reference evidence="2" key="1">
    <citation type="submission" date="2022-09" db="EMBL/GenBank/DDBJ databases">
        <title>Complete genome sequence of Vulcanisaeta souniana.</title>
        <authorList>
            <person name="Kato S."/>
            <person name="Itoh T."/>
            <person name="Ohkuma M."/>
        </authorList>
    </citation>
    <scope>NUCLEOTIDE SEQUENCE [LARGE SCALE GENOMIC DNA]</scope>
    <source>
        <strain evidence="2">JCM 11219</strain>
    </source>
</reference>
<proteinExistence type="predicted"/>
<organism evidence="1 2">
    <name type="scientific">Vulcanisaeta souniana JCM 11219</name>
    <dbReference type="NCBI Taxonomy" id="1293586"/>
    <lineage>
        <taxon>Archaea</taxon>
        <taxon>Thermoproteota</taxon>
        <taxon>Thermoprotei</taxon>
        <taxon>Thermoproteales</taxon>
        <taxon>Thermoproteaceae</taxon>
        <taxon>Vulcanisaeta</taxon>
    </lineage>
</organism>
<name>A0ABM8BJF9_9CREN</name>
<keyword evidence="2" id="KW-1185">Reference proteome</keyword>
<accession>A0ABM8BJF9</accession>
<evidence type="ECO:0000313" key="1">
    <source>
        <dbReference type="EMBL" id="BDR91083.1"/>
    </source>
</evidence>
<dbReference type="EMBL" id="AP026830">
    <property type="protein sequence ID" value="BDR91083.1"/>
    <property type="molecule type" value="Genomic_DNA"/>
</dbReference>